<dbReference type="PANTHER" id="PTHR30136:SF35">
    <property type="entry name" value="HTH-TYPE TRANSCRIPTIONAL REGULATOR RV1719"/>
    <property type="match status" value="1"/>
</dbReference>
<dbReference type="InterPro" id="IPR050707">
    <property type="entry name" value="HTH_MetabolicPath_Reg"/>
</dbReference>
<dbReference type="PROSITE" id="PS51078">
    <property type="entry name" value="ICLR_ED"/>
    <property type="match status" value="1"/>
</dbReference>
<proteinExistence type="predicted"/>
<dbReference type="InterPro" id="IPR036388">
    <property type="entry name" value="WH-like_DNA-bd_sf"/>
</dbReference>
<dbReference type="Pfam" id="PF01614">
    <property type="entry name" value="IclR_C"/>
    <property type="match status" value="1"/>
</dbReference>
<keyword evidence="3" id="KW-0804">Transcription</keyword>
<dbReference type="InterPro" id="IPR029016">
    <property type="entry name" value="GAF-like_dom_sf"/>
</dbReference>
<evidence type="ECO:0000313" key="7">
    <source>
        <dbReference type="Proteomes" id="UP001500618"/>
    </source>
</evidence>
<dbReference type="EMBL" id="BAAANY010000020">
    <property type="protein sequence ID" value="GAA1697140.1"/>
    <property type="molecule type" value="Genomic_DNA"/>
</dbReference>
<keyword evidence="7" id="KW-1185">Reference proteome</keyword>
<evidence type="ECO:0000259" key="4">
    <source>
        <dbReference type="PROSITE" id="PS51077"/>
    </source>
</evidence>
<sequence>MTSGMDPSPLPGRQPRALRNTLAIIEEVVAAGPGVTAKEISAALKLPPATTYRLLNLLVGEEYLVRLPDLRGFALGRRAARLAAPTNTRPPAAVRAVVGHLRGNVRWGVHLASFTAGRLVLMDPDRDHPPSDEVVLARYLYASALGKLLLADQPDWRAMVRDLRRFTEHTIVGRTELDTELREVAASGVARQCGELRTDRGCLAVPIRDQDTGALVAGLAVSGPPDRIAEPNTDMIALLRKHADRLAPLLA</sequence>
<dbReference type="Gene3D" id="3.30.450.40">
    <property type="match status" value="1"/>
</dbReference>
<dbReference type="SUPFAM" id="SSF46785">
    <property type="entry name" value="Winged helix' DNA-binding domain"/>
    <property type="match status" value="1"/>
</dbReference>
<organism evidence="6 7">
    <name type="scientific">Fodinicola feengrottensis</name>
    <dbReference type="NCBI Taxonomy" id="435914"/>
    <lineage>
        <taxon>Bacteria</taxon>
        <taxon>Bacillati</taxon>
        <taxon>Actinomycetota</taxon>
        <taxon>Actinomycetes</taxon>
        <taxon>Mycobacteriales</taxon>
        <taxon>Fodinicola</taxon>
    </lineage>
</organism>
<comment type="caution">
    <text evidence="6">The sequence shown here is derived from an EMBL/GenBank/DDBJ whole genome shotgun (WGS) entry which is preliminary data.</text>
</comment>
<evidence type="ECO:0000313" key="6">
    <source>
        <dbReference type="EMBL" id="GAA1697140.1"/>
    </source>
</evidence>
<evidence type="ECO:0000256" key="3">
    <source>
        <dbReference type="ARBA" id="ARBA00023163"/>
    </source>
</evidence>
<dbReference type="Proteomes" id="UP001500618">
    <property type="component" value="Unassembled WGS sequence"/>
</dbReference>
<dbReference type="Pfam" id="PF09339">
    <property type="entry name" value="HTH_IclR"/>
    <property type="match status" value="1"/>
</dbReference>
<name>A0ABN2I1P8_9ACTN</name>
<accession>A0ABN2I1P8</accession>
<dbReference type="InterPro" id="IPR036390">
    <property type="entry name" value="WH_DNA-bd_sf"/>
</dbReference>
<keyword evidence="1" id="KW-0805">Transcription regulation</keyword>
<dbReference type="RefSeq" id="WP_344313149.1">
    <property type="nucleotide sequence ID" value="NZ_BAAANY010000020.1"/>
</dbReference>
<dbReference type="SUPFAM" id="SSF55781">
    <property type="entry name" value="GAF domain-like"/>
    <property type="match status" value="1"/>
</dbReference>
<evidence type="ECO:0000256" key="2">
    <source>
        <dbReference type="ARBA" id="ARBA00023125"/>
    </source>
</evidence>
<evidence type="ECO:0000256" key="1">
    <source>
        <dbReference type="ARBA" id="ARBA00023015"/>
    </source>
</evidence>
<dbReference type="InterPro" id="IPR005471">
    <property type="entry name" value="Tscrpt_reg_IclR_N"/>
</dbReference>
<dbReference type="InterPro" id="IPR014757">
    <property type="entry name" value="Tscrpt_reg_IclR_C"/>
</dbReference>
<dbReference type="Gene3D" id="1.10.10.10">
    <property type="entry name" value="Winged helix-like DNA-binding domain superfamily/Winged helix DNA-binding domain"/>
    <property type="match status" value="1"/>
</dbReference>
<feature type="domain" description="IclR-ED" evidence="5">
    <location>
        <begin position="78"/>
        <end position="251"/>
    </location>
</feature>
<evidence type="ECO:0000259" key="5">
    <source>
        <dbReference type="PROSITE" id="PS51078"/>
    </source>
</evidence>
<protein>
    <submittedName>
        <fullName evidence="6">IclR family transcriptional regulator</fullName>
    </submittedName>
</protein>
<dbReference type="PROSITE" id="PS51077">
    <property type="entry name" value="HTH_ICLR"/>
    <property type="match status" value="1"/>
</dbReference>
<keyword evidence="2" id="KW-0238">DNA-binding</keyword>
<feature type="domain" description="HTH iclR-type" evidence="4">
    <location>
        <begin position="15"/>
        <end position="77"/>
    </location>
</feature>
<reference evidence="6 7" key="1">
    <citation type="journal article" date="2019" name="Int. J. Syst. Evol. Microbiol.">
        <title>The Global Catalogue of Microorganisms (GCM) 10K type strain sequencing project: providing services to taxonomists for standard genome sequencing and annotation.</title>
        <authorList>
            <consortium name="The Broad Institute Genomics Platform"/>
            <consortium name="The Broad Institute Genome Sequencing Center for Infectious Disease"/>
            <person name="Wu L."/>
            <person name="Ma J."/>
        </authorList>
    </citation>
    <scope>NUCLEOTIDE SEQUENCE [LARGE SCALE GENOMIC DNA]</scope>
    <source>
        <strain evidence="6 7">JCM 14718</strain>
    </source>
</reference>
<gene>
    <name evidence="6" type="ORF">GCM10009765_53140</name>
</gene>
<dbReference type="PANTHER" id="PTHR30136">
    <property type="entry name" value="HELIX-TURN-HELIX TRANSCRIPTIONAL REGULATOR, ICLR FAMILY"/>
    <property type="match status" value="1"/>
</dbReference>